<dbReference type="NCBIfam" id="TIGR01079">
    <property type="entry name" value="rplX_bact"/>
    <property type="match status" value="1"/>
</dbReference>
<dbReference type="CDD" id="cd06089">
    <property type="entry name" value="KOW_RPL26"/>
    <property type="match status" value="1"/>
</dbReference>
<proteinExistence type="inferred from homology"/>
<evidence type="ECO:0008006" key="6">
    <source>
        <dbReference type="Google" id="ProtNLM"/>
    </source>
</evidence>
<dbReference type="Gene3D" id="2.30.30.30">
    <property type="match status" value="1"/>
</dbReference>
<comment type="similarity">
    <text evidence="1">Belongs to the universal ribosomal protein uL24 family.</text>
</comment>
<comment type="caution">
    <text evidence="4">The sequence shown here is derived from an EMBL/GenBank/DDBJ whole genome shotgun (WGS) entry which is preliminary data.</text>
</comment>
<sequence>MHRFKSQGMSTRLFKRSPWVAPKDRVQTWNVVTGDKVAIIAGKDKDTIGEIKSVDRKRNLVVVDGKKLAKKHVPKQPSAPDGIMRQEQAMHISNVMLLDPETQRATKIDRRRVEKDTKDGRKVMKWTRFVHGTDVEIPKPGKRYDDVRSDEFKSTSATEALKVTFEPSLVSPPLPSDLLKELANPYRRF</sequence>
<evidence type="ECO:0000256" key="1">
    <source>
        <dbReference type="ARBA" id="ARBA00010618"/>
    </source>
</evidence>
<gene>
    <name evidence="4" type="ORF">INT44_007194</name>
</gene>
<evidence type="ECO:0000313" key="4">
    <source>
        <dbReference type="EMBL" id="KAG2176531.1"/>
    </source>
</evidence>
<dbReference type="GO" id="GO:0005840">
    <property type="term" value="C:ribosome"/>
    <property type="evidence" value="ECO:0007669"/>
    <property type="project" value="UniProtKB-KW"/>
</dbReference>
<dbReference type="EMBL" id="JAEPRA010000013">
    <property type="protein sequence ID" value="KAG2176531.1"/>
    <property type="molecule type" value="Genomic_DNA"/>
</dbReference>
<dbReference type="InterPro" id="IPR003256">
    <property type="entry name" value="Ribosomal_uL24"/>
</dbReference>
<evidence type="ECO:0000256" key="3">
    <source>
        <dbReference type="ARBA" id="ARBA00023274"/>
    </source>
</evidence>
<dbReference type="GO" id="GO:0003735">
    <property type="term" value="F:structural constituent of ribosome"/>
    <property type="evidence" value="ECO:0007669"/>
    <property type="project" value="InterPro"/>
</dbReference>
<dbReference type="PANTHER" id="PTHR12903">
    <property type="entry name" value="MITOCHONDRIAL RIBOSOMAL PROTEIN L24"/>
    <property type="match status" value="1"/>
</dbReference>
<keyword evidence="2" id="KW-0689">Ribosomal protein</keyword>
<dbReference type="SUPFAM" id="SSF50104">
    <property type="entry name" value="Translation proteins SH3-like domain"/>
    <property type="match status" value="1"/>
</dbReference>
<dbReference type="OrthoDB" id="359154at2759"/>
<protein>
    <recommendedName>
        <fullName evidence="6">KOW domain-containing protein</fullName>
    </recommendedName>
</protein>
<dbReference type="InterPro" id="IPR014722">
    <property type="entry name" value="Rib_uL2_dom2"/>
</dbReference>
<dbReference type="GO" id="GO:1990904">
    <property type="term" value="C:ribonucleoprotein complex"/>
    <property type="evidence" value="ECO:0007669"/>
    <property type="project" value="UniProtKB-KW"/>
</dbReference>
<keyword evidence="5" id="KW-1185">Reference proteome</keyword>
<dbReference type="AlphaFoldDB" id="A0A8H7PMB3"/>
<organism evidence="4 5">
    <name type="scientific">Umbelopsis vinacea</name>
    <dbReference type="NCBI Taxonomy" id="44442"/>
    <lineage>
        <taxon>Eukaryota</taxon>
        <taxon>Fungi</taxon>
        <taxon>Fungi incertae sedis</taxon>
        <taxon>Mucoromycota</taxon>
        <taxon>Mucoromycotina</taxon>
        <taxon>Umbelopsidomycetes</taxon>
        <taxon>Umbelopsidales</taxon>
        <taxon>Umbelopsidaceae</taxon>
        <taxon>Umbelopsis</taxon>
    </lineage>
</organism>
<dbReference type="HAMAP" id="MF_01326_B">
    <property type="entry name" value="Ribosomal_uL24_B"/>
    <property type="match status" value="1"/>
</dbReference>
<evidence type="ECO:0000313" key="5">
    <source>
        <dbReference type="Proteomes" id="UP000612746"/>
    </source>
</evidence>
<keyword evidence="3" id="KW-0687">Ribonucleoprotein</keyword>
<accession>A0A8H7PMB3</accession>
<dbReference type="GO" id="GO:0003723">
    <property type="term" value="F:RNA binding"/>
    <property type="evidence" value="ECO:0007669"/>
    <property type="project" value="InterPro"/>
</dbReference>
<dbReference type="Pfam" id="PF22682">
    <property type="entry name" value="Ribosomal_uL24m-like"/>
    <property type="match status" value="1"/>
</dbReference>
<evidence type="ECO:0000256" key="2">
    <source>
        <dbReference type="ARBA" id="ARBA00022980"/>
    </source>
</evidence>
<name>A0A8H7PMB3_9FUNG</name>
<dbReference type="GO" id="GO:0006412">
    <property type="term" value="P:translation"/>
    <property type="evidence" value="ECO:0007669"/>
    <property type="project" value="InterPro"/>
</dbReference>
<dbReference type="InterPro" id="IPR008991">
    <property type="entry name" value="Translation_prot_SH3-like_sf"/>
</dbReference>
<dbReference type="Proteomes" id="UP000612746">
    <property type="component" value="Unassembled WGS sequence"/>
</dbReference>
<dbReference type="InterPro" id="IPR041988">
    <property type="entry name" value="Ribosomal_uL24_KOW"/>
</dbReference>
<reference evidence="4" key="1">
    <citation type="submission" date="2020-12" db="EMBL/GenBank/DDBJ databases">
        <title>Metabolic potential, ecology and presence of endohyphal bacteria is reflected in genomic diversity of Mucoromycotina.</title>
        <authorList>
            <person name="Muszewska A."/>
            <person name="Okrasinska A."/>
            <person name="Steczkiewicz K."/>
            <person name="Drgas O."/>
            <person name="Orlowska M."/>
            <person name="Perlinska-Lenart U."/>
            <person name="Aleksandrzak-Piekarczyk T."/>
            <person name="Szatraj K."/>
            <person name="Zielenkiewicz U."/>
            <person name="Pilsyk S."/>
            <person name="Malc E."/>
            <person name="Mieczkowski P."/>
            <person name="Kruszewska J.S."/>
            <person name="Biernat P."/>
            <person name="Pawlowska J."/>
        </authorList>
    </citation>
    <scope>NUCLEOTIDE SEQUENCE</scope>
    <source>
        <strain evidence="4">WA0000051536</strain>
    </source>
</reference>